<dbReference type="Proteomes" id="UP001446337">
    <property type="component" value="Chromosome"/>
</dbReference>
<dbReference type="RefSeq" id="WP_062679999.1">
    <property type="nucleotide sequence ID" value="NZ_BLWG01000396.1"/>
</dbReference>
<dbReference type="EMBL" id="CP054569">
    <property type="protein sequence ID" value="QKQ45274.1"/>
    <property type="molecule type" value="Genomic_DNA"/>
</dbReference>
<evidence type="ECO:0000313" key="9">
    <source>
        <dbReference type="Proteomes" id="UP000509782"/>
    </source>
</evidence>
<dbReference type="Pfam" id="PF00005">
    <property type="entry name" value="ABC_tran"/>
    <property type="match status" value="1"/>
</dbReference>
<evidence type="ECO:0000313" key="10">
    <source>
        <dbReference type="Proteomes" id="UP001446337"/>
    </source>
</evidence>
<dbReference type="GeneID" id="92844047"/>
<dbReference type="EMBL" id="CP154792">
    <property type="protein sequence ID" value="XAN14247.1"/>
    <property type="molecule type" value="Genomic_DNA"/>
</dbReference>
<dbReference type="PROSITE" id="PS50893">
    <property type="entry name" value="ABC_TRANSPORTER_2"/>
    <property type="match status" value="1"/>
</dbReference>
<dbReference type="SMART" id="SM00382">
    <property type="entry name" value="AAA"/>
    <property type="match status" value="1"/>
</dbReference>
<name>A0A3R9HUP4_ACHDE</name>
<dbReference type="SUPFAM" id="SSF52540">
    <property type="entry name" value="P-loop containing nucleoside triphosphate hydrolases"/>
    <property type="match status" value="1"/>
</dbReference>
<feature type="domain" description="ABC transporter" evidence="6">
    <location>
        <begin position="20"/>
        <end position="247"/>
    </location>
</feature>
<organism evidence="7 9">
    <name type="scientific">Achromobacter denitrificans</name>
    <name type="common">Alcaligenes denitrificans</name>
    <dbReference type="NCBI Taxonomy" id="32002"/>
    <lineage>
        <taxon>Bacteria</taxon>
        <taxon>Pseudomonadati</taxon>
        <taxon>Pseudomonadota</taxon>
        <taxon>Betaproteobacteria</taxon>
        <taxon>Burkholderiales</taxon>
        <taxon>Alcaligenaceae</taxon>
        <taxon>Achromobacter</taxon>
    </lineage>
</organism>
<evidence type="ECO:0000256" key="3">
    <source>
        <dbReference type="ARBA" id="ARBA00022475"/>
    </source>
</evidence>
<dbReference type="InterPro" id="IPR003439">
    <property type="entry name" value="ABC_transporter-like_ATP-bd"/>
</dbReference>
<evidence type="ECO:0000313" key="7">
    <source>
        <dbReference type="EMBL" id="QKQ45274.1"/>
    </source>
</evidence>
<dbReference type="GO" id="GO:0016887">
    <property type="term" value="F:ATP hydrolysis activity"/>
    <property type="evidence" value="ECO:0007669"/>
    <property type="project" value="InterPro"/>
</dbReference>
<dbReference type="GO" id="GO:0005524">
    <property type="term" value="F:ATP binding"/>
    <property type="evidence" value="ECO:0007669"/>
    <property type="project" value="UniProtKB-KW"/>
</dbReference>
<keyword evidence="3" id="KW-1003">Cell membrane</keyword>
<dbReference type="Proteomes" id="UP000509782">
    <property type="component" value="Chromosome"/>
</dbReference>
<reference evidence="7 9" key="1">
    <citation type="submission" date="2020-05" db="EMBL/GenBank/DDBJ databases">
        <title>FDA dAtabase for Regulatory Grade micrObial Sequences (FDA-ARGOS): Supporting development and validation of Infectious Disease Dx tests.</title>
        <authorList>
            <person name="Sproer C."/>
            <person name="Gronow S."/>
            <person name="Severitt S."/>
            <person name="Schroder I."/>
            <person name="Tallon L."/>
            <person name="Sadzewicz L."/>
            <person name="Zhao X."/>
            <person name="Vavikolanu K."/>
            <person name="Mehta A."/>
            <person name="Aluvathingal J."/>
            <person name="Nadendla S."/>
            <person name="Myers T."/>
            <person name="Yan Y."/>
            <person name="Sichtig H."/>
        </authorList>
    </citation>
    <scope>NUCLEOTIDE SEQUENCE [LARGE SCALE GENOMIC DNA]</scope>
    <source>
        <strain evidence="7 9">FDAARGOS_787</strain>
    </source>
</reference>
<dbReference type="PROSITE" id="PS00211">
    <property type="entry name" value="ABC_TRANSPORTER_1"/>
    <property type="match status" value="1"/>
</dbReference>
<dbReference type="InterPro" id="IPR050166">
    <property type="entry name" value="ABC_transporter_ATP-bind"/>
</dbReference>
<keyword evidence="10" id="KW-1185">Reference proteome</keyword>
<keyword evidence="3" id="KW-0472">Membrane</keyword>
<evidence type="ECO:0000256" key="1">
    <source>
        <dbReference type="ARBA" id="ARBA00005417"/>
    </source>
</evidence>
<dbReference type="PANTHER" id="PTHR42788:SF13">
    <property type="entry name" value="ALIPHATIC SULFONATES IMPORT ATP-BINDING PROTEIN SSUB"/>
    <property type="match status" value="1"/>
</dbReference>
<reference evidence="8 10" key="2">
    <citation type="submission" date="2024-05" db="EMBL/GenBank/DDBJ databases">
        <title>Achromobacter denitrificans. BP1, complete genome.</title>
        <authorList>
            <person name="Zhang B."/>
        </authorList>
    </citation>
    <scope>NUCLEOTIDE SEQUENCE [LARGE SCALE GENOMIC DNA]</scope>
    <source>
        <strain evidence="8 10">BP1</strain>
    </source>
</reference>
<dbReference type="InterPro" id="IPR003593">
    <property type="entry name" value="AAA+_ATPase"/>
</dbReference>
<evidence type="ECO:0000256" key="5">
    <source>
        <dbReference type="ARBA" id="ARBA00022840"/>
    </source>
</evidence>
<dbReference type="CDD" id="cd03293">
    <property type="entry name" value="ABC_NrtD_SsuB_transporters"/>
    <property type="match status" value="1"/>
</dbReference>
<dbReference type="InterPro" id="IPR027417">
    <property type="entry name" value="P-loop_NTPase"/>
</dbReference>
<accession>A0A3R9HUP4</accession>
<keyword evidence="4" id="KW-0547">Nucleotide-binding</keyword>
<evidence type="ECO:0000256" key="2">
    <source>
        <dbReference type="ARBA" id="ARBA00022448"/>
    </source>
</evidence>
<dbReference type="InterPro" id="IPR017871">
    <property type="entry name" value="ABC_transporter-like_CS"/>
</dbReference>
<dbReference type="PANTHER" id="PTHR42788">
    <property type="entry name" value="TAURINE IMPORT ATP-BINDING PROTEIN-RELATED"/>
    <property type="match status" value="1"/>
</dbReference>
<gene>
    <name evidence="8" type="ORF">AAIK43_23040</name>
    <name evidence="7" type="ORF">FOC81_00505</name>
</gene>
<evidence type="ECO:0000313" key="8">
    <source>
        <dbReference type="EMBL" id="XAN14247.1"/>
    </source>
</evidence>
<dbReference type="OrthoDB" id="9783039at2"/>
<evidence type="ECO:0000259" key="6">
    <source>
        <dbReference type="PROSITE" id="PS50893"/>
    </source>
</evidence>
<proteinExistence type="inferred from homology"/>
<keyword evidence="5 7" id="KW-0067">ATP-binding</keyword>
<dbReference type="STRING" id="32002.BVK87_00400"/>
<protein>
    <submittedName>
        <fullName evidence="7">ABC transporter ATP-binding protein</fullName>
    </submittedName>
</protein>
<evidence type="ECO:0000256" key="4">
    <source>
        <dbReference type="ARBA" id="ARBA00022741"/>
    </source>
</evidence>
<keyword evidence="2" id="KW-0813">Transport</keyword>
<dbReference type="AlphaFoldDB" id="A0A3R9HUP4"/>
<dbReference type="Gene3D" id="3.40.50.300">
    <property type="entry name" value="P-loop containing nucleotide triphosphate hydrolases"/>
    <property type="match status" value="1"/>
</dbReference>
<comment type="similarity">
    <text evidence="1">Belongs to the ABC transporter superfamily.</text>
</comment>
<sequence>MAHHAALALARDAAAPDTAIDIRGMVQRFGSYVAVDGVDLSIPEGQFLSVLGPSGCGKSTLMRAVAGLVPPTSGEIDVLGQRVKEPSAGVGIVFQRAALLPWRNVVQNISLQLEMRKLPAARYETRLRELIKLSGLEGFEHCLPHELSGGMQQRVALCRALIHDPDILLMDEPFGALDAMTREAMNLELQRVWLESRKTVMFITHSISEAVFLSDRVVVMSKRPGRVALTIDVDLPRPRDYTMVGHPDFVKAATAIRECFDAAGMTE</sequence>